<gene>
    <name evidence="2" type="ORF">ACE1CA_21520</name>
</gene>
<protein>
    <submittedName>
        <fullName evidence="2">Uncharacterized protein</fullName>
    </submittedName>
</protein>
<comment type="caution">
    <text evidence="2">The sequence shown here is derived from an EMBL/GenBank/DDBJ whole genome shotgun (WGS) entry which is preliminary data.</text>
</comment>
<keyword evidence="1" id="KW-0812">Transmembrane</keyword>
<evidence type="ECO:0000256" key="1">
    <source>
        <dbReference type="SAM" id="Phobius"/>
    </source>
</evidence>
<reference evidence="2 3" key="1">
    <citation type="submission" date="2024-09" db="EMBL/GenBank/DDBJ databases">
        <title>Floridaenema gen nov. (Aerosakkonemataceae, Aerosakkonematales ord. nov., Cyanobacteria) from benthic tropical and subtropical fresh waters, with the description of four new species.</title>
        <authorList>
            <person name="Moretto J.A."/>
            <person name="Berthold D.E."/>
            <person name="Lefler F.W."/>
            <person name="Huang I.-S."/>
            <person name="Laughinghouse H. IV."/>
        </authorList>
    </citation>
    <scope>NUCLEOTIDE SEQUENCE [LARGE SCALE GENOMIC DNA]</scope>
    <source>
        <strain evidence="2 3">BLCC-F167</strain>
    </source>
</reference>
<keyword evidence="1" id="KW-1133">Transmembrane helix</keyword>
<sequence length="66" mass="7452">MENKAEFIVKIFVLSAVLSVIIKYVCPYFKVPAASQIALIIVLSPTVVLAIALWWRYQQQQKSING</sequence>
<evidence type="ECO:0000313" key="3">
    <source>
        <dbReference type="Proteomes" id="UP001576780"/>
    </source>
</evidence>
<organism evidence="2 3">
    <name type="scientific">Floridaenema evergladense BLCC-F167</name>
    <dbReference type="NCBI Taxonomy" id="3153639"/>
    <lineage>
        <taxon>Bacteria</taxon>
        <taxon>Bacillati</taxon>
        <taxon>Cyanobacteriota</taxon>
        <taxon>Cyanophyceae</taxon>
        <taxon>Oscillatoriophycideae</taxon>
        <taxon>Aerosakkonematales</taxon>
        <taxon>Aerosakkonemataceae</taxon>
        <taxon>Floridanema</taxon>
        <taxon>Floridanema evergladense</taxon>
    </lineage>
</organism>
<name>A0ABV4WPU1_9CYAN</name>
<accession>A0ABV4WPU1</accession>
<evidence type="ECO:0000313" key="2">
    <source>
        <dbReference type="EMBL" id="MFB2837113.1"/>
    </source>
</evidence>
<proteinExistence type="predicted"/>
<feature type="transmembrane region" description="Helical" evidence="1">
    <location>
        <begin position="37"/>
        <end position="55"/>
    </location>
</feature>
<dbReference type="RefSeq" id="WP_413279470.1">
    <property type="nucleotide sequence ID" value="NZ_JBHFNT010000195.1"/>
</dbReference>
<keyword evidence="3" id="KW-1185">Reference proteome</keyword>
<keyword evidence="1" id="KW-0472">Membrane</keyword>
<feature type="transmembrane region" description="Helical" evidence="1">
    <location>
        <begin position="7"/>
        <end position="25"/>
    </location>
</feature>
<dbReference type="EMBL" id="JBHFNT010000195">
    <property type="protein sequence ID" value="MFB2837113.1"/>
    <property type="molecule type" value="Genomic_DNA"/>
</dbReference>
<dbReference type="Proteomes" id="UP001576780">
    <property type="component" value="Unassembled WGS sequence"/>
</dbReference>